<protein>
    <submittedName>
        <fullName evidence="2">Uncharacterized protein</fullName>
    </submittedName>
</protein>
<name>A0ABQ9VLC3_SAGOE</name>
<evidence type="ECO:0000313" key="3">
    <source>
        <dbReference type="Proteomes" id="UP001266305"/>
    </source>
</evidence>
<proteinExistence type="predicted"/>
<feature type="region of interest" description="Disordered" evidence="1">
    <location>
        <begin position="35"/>
        <end position="117"/>
    </location>
</feature>
<dbReference type="EMBL" id="JASSZA010000005">
    <property type="protein sequence ID" value="KAK2109689.1"/>
    <property type="molecule type" value="Genomic_DNA"/>
</dbReference>
<feature type="compositionally biased region" description="Polar residues" evidence="1">
    <location>
        <begin position="54"/>
        <end position="64"/>
    </location>
</feature>
<dbReference type="Proteomes" id="UP001266305">
    <property type="component" value="Unassembled WGS sequence"/>
</dbReference>
<comment type="caution">
    <text evidence="2">The sequence shown here is derived from an EMBL/GenBank/DDBJ whole genome shotgun (WGS) entry which is preliminary data.</text>
</comment>
<evidence type="ECO:0000313" key="2">
    <source>
        <dbReference type="EMBL" id="KAK2109689.1"/>
    </source>
</evidence>
<reference evidence="2 3" key="1">
    <citation type="submission" date="2023-05" db="EMBL/GenBank/DDBJ databases">
        <title>B98-5 Cell Line De Novo Hybrid Assembly: An Optical Mapping Approach.</title>
        <authorList>
            <person name="Kananen K."/>
            <person name="Auerbach J.A."/>
            <person name="Kautto E."/>
            <person name="Blachly J.S."/>
        </authorList>
    </citation>
    <scope>NUCLEOTIDE SEQUENCE [LARGE SCALE GENOMIC DNA]</scope>
    <source>
        <strain evidence="2">B95-8</strain>
        <tissue evidence="2">Cell line</tissue>
    </source>
</reference>
<keyword evidence="3" id="KW-1185">Reference proteome</keyword>
<accession>A0ABQ9VLC3</accession>
<sequence>MGTEVSLSLAPCLGPSASFYTAVALRNYYIHGDNRGGTVCRSPRSSKRSDHKCISSSLAGSGSARQAVPSAHHTPGPHRPGREVGQRGAHCRSTDPGLPRRGNAPLGRCGTPPGGRV</sequence>
<organism evidence="2 3">
    <name type="scientific">Saguinus oedipus</name>
    <name type="common">Cotton-top tamarin</name>
    <name type="synonym">Oedipomidas oedipus</name>
    <dbReference type="NCBI Taxonomy" id="9490"/>
    <lineage>
        <taxon>Eukaryota</taxon>
        <taxon>Metazoa</taxon>
        <taxon>Chordata</taxon>
        <taxon>Craniata</taxon>
        <taxon>Vertebrata</taxon>
        <taxon>Euteleostomi</taxon>
        <taxon>Mammalia</taxon>
        <taxon>Eutheria</taxon>
        <taxon>Euarchontoglires</taxon>
        <taxon>Primates</taxon>
        <taxon>Haplorrhini</taxon>
        <taxon>Platyrrhini</taxon>
        <taxon>Cebidae</taxon>
        <taxon>Callitrichinae</taxon>
        <taxon>Saguinus</taxon>
    </lineage>
</organism>
<evidence type="ECO:0000256" key="1">
    <source>
        <dbReference type="SAM" id="MobiDB-lite"/>
    </source>
</evidence>
<gene>
    <name evidence="2" type="ORF">P7K49_009435</name>
</gene>